<dbReference type="KEGG" id="pms:KNP414_00969"/>
<dbReference type="AlphaFoldDB" id="F8FAA6"/>
<reference evidence="1 2" key="2">
    <citation type="journal article" date="2013" name="Genome Announc.">
        <title>Genome Sequence of Growth-Improving Paenibacillus mucilaginosus Strain KNP414.</title>
        <authorList>
            <person name="Lu J.J."/>
            <person name="Wang J.F."/>
            <person name="Hu X.F."/>
        </authorList>
    </citation>
    <scope>NUCLEOTIDE SEQUENCE [LARGE SCALE GENOMIC DNA]</scope>
    <source>
        <strain evidence="1 2">KNP414</strain>
    </source>
</reference>
<name>F8FAA6_PAEMK</name>
<dbReference type="HOGENOM" id="CLU_3046091_0_0_9"/>
<dbReference type="EMBL" id="CP002869">
    <property type="protein sequence ID" value="AEI39559.1"/>
    <property type="molecule type" value="Genomic_DNA"/>
</dbReference>
<evidence type="ECO:0000313" key="1">
    <source>
        <dbReference type="EMBL" id="AEI39559.1"/>
    </source>
</evidence>
<protein>
    <submittedName>
        <fullName evidence="1">Uncharacterized protein</fullName>
    </submittedName>
</protein>
<reference evidence="2" key="1">
    <citation type="submission" date="2011-06" db="EMBL/GenBank/DDBJ databases">
        <title>Complete genome sequence of Paenibacillus mucilaginosus KNP414.</title>
        <authorList>
            <person name="Wang J."/>
            <person name="Hu S."/>
            <person name="Hu X."/>
            <person name="Zhang B."/>
            <person name="Dong D."/>
            <person name="Zhang S."/>
            <person name="Zhao K."/>
            <person name="Wu D."/>
        </authorList>
    </citation>
    <scope>NUCLEOTIDE SEQUENCE [LARGE SCALE GENOMIC DNA]</scope>
    <source>
        <strain evidence="2">KNP414</strain>
    </source>
</reference>
<gene>
    <name evidence="1" type="ordered locus">KNP414_00969</name>
</gene>
<sequence length="54" mass="6497">MMKWILFCSFVPLFVNFHKRVIPIIFNPESFYVRYPPAPPKKFSKLLEDYSWGA</sequence>
<organism evidence="1 2">
    <name type="scientific">Paenibacillus mucilaginosus (strain KNP414)</name>
    <dbReference type="NCBI Taxonomy" id="1036673"/>
    <lineage>
        <taxon>Bacteria</taxon>
        <taxon>Bacillati</taxon>
        <taxon>Bacillota</taxon>
        <taxon>Bacilli</taxon>
        <taxon>Bacillales</taxon>
        <taxon>Paenibacillaceae</taxon>
        <taxon>Paenibacillus</taxon>
    </lineage>
</organism>
<proteinExistence type="predicted"/>
<accession>F8FAA6</accession>
<evidence type="ECO:0000313" key="2">
    <source>
        <dbReference type="Proteomes" id="UP000006620"/>
    </source>
</evidence>
<dbReference type="Proteomes" id="UP000006620">
    <property type="component" value="Chromosome"/>
</dbReference>